<organism evidence="2 3">
    <name type="scientific">Parafrankia irregularis</name>
    <dbReference type="NCBI Taxonomy" id="795642"/>
    <lineage>
        <taxon>Bacteria</taxon>
        <taxon>Bacillati</taxon>
        <taxon>Actinomycetota</taxon>
        <taxon>Actinomycetes</taxon>
        <taxon>Frankiales</taxon>
        <taxon>Frankiaceae</taxon>
        <taxon>Parafrankia</taxon>
    </lineage>
</organism>
<name>A0A0S4QEL6_9ACTN</name>
<gene>
    <name evidence="2" type="ORF">Ga0074812_101438</name>
</gene>
<evidence type="ECO:0000313" key="3">
    <source>
        <dbReference type="Proteomes" id="UP000198802"/>
    </source>
</evidence>
<dbReference type="Proteomes" id="UP000198802">
    <property type="component" value="Unassembled WGS sequence"/>
</dbReference>
<keyword evidence="3" id="KW-1185">Reference proteome</keyword>
<evidence type="ECO:0000313" key="2">
    <source>
        <dbReference type="EMBL" id="CUU53937.1"/>
    </source>
</evidence>
<sequence>MMRISAPHRSLLPGRSGLGVAIAVAAGAAGLVGCDQVSEETRAAGATVLCSQIRVEPSEIEQNPDAARLVALVVRDLAPEENIRSLAGRVADDPTVLSPRAQLADWVADRCGGAVGGTGTGGGAGTGGGTSGDGDDPVGDDRGDD</sequence>
<evidence type="ECO:0008006" key="4">
    <source>
        <dbReference type="Google" id="ProtNLM"/>
    </source>
</evidence>
<dbReference type="EMBL" id="FAOZ01000001">
    <property type="protein sequence ID" value="CUU53937.1"/>
    <property type="molecule type" value="Genomic_DNA"/>
</dbReference>
<reference evidence="3" key="1">
    <citation type="submission" date="2015-11" db="EMBL/GenBank/DDBJ databases">
        <authorList>
            <person name="Varghese N."/>
        </authorList>
    </citation>
    <scope>NUCLEOTIDE SEQUENCE [LARGE SCALE GENOMIC DNA]</scope>
    <source>
        <strain evidence="3">DSM 45899</strain>
    </source>
</reference>
<protein>
    <recommendedName>
        <fullName evidence="4">Lipoprotein</fullName>
    </recommendedName>
</protein>
<dbReference type="AlphaFoldDB" id="A0A0S4QEL6"/>
<feature type="compositionally biased region" description="Gly residues" evidence="1">
    <location>
        <begin position="114"/>
        <end position="132"/>
    </location>
</feature>
<feature type="region of interest" description="Disordered" evidence="1">
    <location>
        <begin position="114"/>
        <end position="145"/>
    </location>
</feature>
<proteinExistence type="predicted"/>
<evidence type="ECO:0000256" key="1">
    <source>
        <dbReference type="SAM" id="MobiDB-lite"/>
    </source>
</evidence>
<accession>A0A0S4QEL6</accession>
<dbReference type="PROSITE" id="PS51257">
    <property type="entry name" value="PROKAR_LIPOPROTEIN"/>
    <property type="match status" value="1"/>
</dbReference>